<evidence type="ECO:0000256" key="5">
    <source>
        <dbReference type="ARBA" id="ARBA00022786"/>
    </source>
</evidence>
<keyword evidence="6" id="KW-0378">Hydrolase</keyword>
<dbReference type="Gene3D" id="2.60.210.10">
    <property type="entry name" value="Apoptosis, Tumor Necrosis Factor Receptor Associated Protein 2, Chain A"/>
    <property type="match status" value="1"/>
</dbReference>
<dbReference type="Pfam" id="PF00443">
    <property type="entry name" value="UCH"/>
    <property type="match status" value="1"/>
</dbReference>
<proteinExistence type="inferred from homology"/>
<keyword evidence="5" id="KW-0833">Ubl conjugation pathway</keyword>
<dbReference type="CDD" id="cd02659">
    <property type="entry name" value="peptidase_C19C"/>
    <property type="match status" value="1"/>
</dbReference>
<dbReference type="Gene3D" id="3.10.20.90">
    <property type="entry name" value="Phosphatidylinositol 3-kinase Catalytic Subunit, Chain A, domain 1"/>
    <property type="match status" value="2"/>
</dbReference>
<evidence type="ECO:0000256" key="4">
    <source>
        <dbReference type="ARBA" id="ARBA00022670"/>
    </source>
</evidence>
<evidence type="ECO:0000256" key="2">
    <source>
        <dbReference type="ARBA" id="ARBA00009085"/>
    </source>
</evidence>
<dbReference type="InterPro" id="IPR024729">
    <property type="entry name" value="USP7_ICP0-binding_dom"/>
</dbReference>
<dbReference type="EC" id="3.4.19.12" evidence="3"/>
<dbReference type="Pfam" id="PF12436">
    <property type="entry name" value="USP7_ICP0_bdg"/>
    <property type="match status" value="1"/>
</dbReference>
<comment type="similarity">
    <text evidence="2">Belongs to the peptidase C19 family.</text>
</comment>
<dbReference type="GO" id="GO:0006508">
    <property type="term" value="P:proteolysis"/>
    <property type="evidence" value="ECO:0007669"/>
    <property type="project" value="UniProtKB-KW"/>
</dbReference>
<comment type="catalytic activity">
    <reaction evidence="1">
        <text>Thiol-dependent hydrolysis of ester, thioester, amide, peptide and isopeptide bonds formed by the C-terminal Gly of ubiquitin (a 76-residue protein attached to proteins as an intracellular targeting signal).</text>
        <dbReference type="EC" id="3.4.19.12"/>
    </reaction>
</comment>
<name>A0A0A8LBH0_9SACH</name>
<evidence type="ECO:0000256" key="3">
    <source>
        <dbReference type="ARBA" id="ARBA00012759"/>
    </source>
</evidence>
<dbReference type="InterPro" id="IPR018200">
    <property type="entry name" value="USP_CS"/>
</dbReference>
<keyword evidence="11" id="KW-1185">Reference proteome</keyword>
<dbReference type="EMBL" id="CCBQ010000045">
    <property type="protein sequence ID" value="CDO95463.1"/>
    <property type="molecule type" value="Genomic_DNA"/>
</dbReference>
<dbReference type="InterPro" id="IPR002083">
    <property type="entry name" value="MATH/TRAF_dom"/>
</dbReference>
<dbReference type="GO" id="GO:0004843">
    <property type="term" value="F:cysteine-type deubiquitinase activity"/>
    <property type="evidence" value="ECO:0007669"/>
    <property type="project" value="UniProtKB-EC"/>
</dbReference>
<dbReference type="Proteomes" id="UP000031516">
    <property type="component" value="Unassembled WGS sequence"/>
</dbReference>
<dbReference type="SUPFAM" id="SSF49599">
    <property type="entry name" value="TRAF domain-like"/>
    <property type="match status" value="1"/>
</dbReference>
<dbReference type="GO" id="GO:0016579">
    <property type="term" value="P:protein deubiquitination"/>
    <property type="evidence" value="ECO:0007669"/>
    <property type="project" value="InterPro"/>
</dbReference>
<dbReference type="PROSITE" id="PS50144">
    <property type="entry name" value="MATH"/>
    <property type="match status" value="1"/>
</dbReference>
<dbReference type="PANTHER" id="PTHR24006">
    <property type="entry name" value="UBIQUITIN CARBOXYL-TERMINAL HYDROLASE"/>
    <property type="match status" value="1"/>
</dbReference>
<gene>
    <name evidence="10" type="ORF">KLDO_g3702</name>
</gene>
<evidence type="ECO:0000313" key="11">
    <source>
        <dbReference type="Proteomes" id="UP000031516"/>
    </source>
</evidence>
<dbReference type="CDD" id="cd03775">
    <property type="entry name" value="MATH_Ubp21p"/>
    <property type="match status" value="1"/>
</dbReference>
<sequence>MTDIQVVGRILDSLDLGKDLNEFLPESKGLKTRAVGSFTWRIDNWHELINDKYRSGRYKFDGLEWDLLIFPQGNHSRGVSIYIAPHPDPELISEDYNINDWHVCAQFAIVFSKPEDDAKVQLSNKASHRFTATDKDWGFSNFIELDYLKHYSRNKPSGLLNQGALNITVFVRTIEDSTGVLWHNFLNYDSKKMTGFVGFKNQGATCYLNSLLQSYHFTKLFRNLVYHIPTENENPTDSVALALQRAFYLLQTSNEPLDTTELTKSFGWDTGDAFTQHDVQELNRILMDRLEQRMKGTAVEGKINELFVGKMKSYIKCINVDYESSRVEDYWDIQLNVKDIKNLQQSFEQYIEVELMNGENQYAAQDHGLQDAQKGVVFESFPPVLHLQLKRFEYDFNYDQLIKINDRYEFPESIDLSPYLDSSVSKDTPAEYILHGVLVHSGDISTGHYYAMIQPDAHGSWYRFDDDRVIKATDTQVFEENFGKAKASDEEIQGFTKDDYQNYLLARQTSAYMLVYIRKDMEKSILKEVEQTDVPAHVVSSIDQELEVRQLRRKEMEDMHLYANVHLHTARNFIHTSAHDISPNKRAPEFSPELYTKKEYALEKRVLKSTKLKDLFASFTTDLHIKNPDLVQYWDMTYRLNDTLRVDEKIPDRFLELTIDELMKSKGRTTAFDFYLEEPYFELSYLAELERNESIKFTAMDDQFLSHIEDGVANKVLPSPAIKEDSNSSVMVLLKHFDVQTQTLSGFCHAKLDLWDKVSRITDLLSTLSPELNPDNIYEESNPSEVVQLSSSDELIKSEIKNGDILSFCTNTSNPTTKVPYYPDIPAYYNYLSSRIKLTFTRSADSDEDFVITNDEDRETFSFWLSSKSTYNELTKVISKHAKVKPEYLRLYAVYPSRKFVMNSNSVLTDYLIKNFTKETIPHFEYEVLSIELHQLEHLRSIKFIWLTDSYVHFQCSEFRVPNSSTVREFIEKLQARVGFSDEDKQNILLWTNSSFEFEGILTPNMIFESMKSSLVVFGRVLPEELNVIKQIEVDSGYDDEEIENSDSVNLDSSTLPKSGKIVIVNQYFRELENSHGISFLFVLFPEERFEETRARLHERFGLGRKEFSKIKLGAYFQSEKGATFMPLEDDASTNNLILYEKLNNLDHLCMDHPDRSRAQNTYSDRPMVIKN</sequence>
<dbReference type="InterPro" id="IPR050164">
    <property type="entry name" value="Peptidase_C19"/>
</dbReference>
<dbReference type="GO" id="GO:0005634">
    <property type="term" value="C:nucleus"/>
    <property type="evidence" value="ECO:0007669"/>
    <property type="project" value="TreeGrafter"/>
</dbReference>
<dbReference type="GO" id="GO:0005829">
    <property type="term" value="C:cytosol"/>
    <property type="evidence" value="ECO:0007669"/>
    <property type="project" value="TreeGrafter"/>
</dbReference>
<dbReference type="SUPFAM" id="SSF54001">
    <property type="entry name" value="Cysteine proteinases"/>
    <property type="match status" value="1"/>
</dbReference>
<evidence type="ECO:0000256" key="6">
    <source>
        <dbReference type="ARBA" id="ARBA00022801"/>
    </source>
</evidence>
<dbReference type="OrthoDB" id="289038at2759"/>
<dbReference type="InterPro" id="IPR001394">
    <property type="entry name" value="Peptidase_C19_UCH"/>
</dbReference>
<dbReference type="InterPro" id="IPR028889">
    <property type="entry name" value="USP"/>
</dbReference>
<dbReference type="Pfam" id="PF14533">
    <property type="entry name" value="USP7_C2"/>
    <property type="match status" value="1"/>
</dbReference>
<dbReference type="FunFam" id="3.90.70.10:FF:000044">
    <property type="entry name" value="Ubiquitin carboxyl-terminal hydrolase 13"/>
    <property type="match status" value="1"/>
</dbReference>
<dbReference type="InterPro" id="IPR029346">
    <property type="entry name" value="USP_C"/>
</dbReference>
<organism evidence="10 11">
    <name type="scientific">Kluyveromyces dobzhanskii CBS 2104</name>
    <dbReference type="NCBI Taxonomy" id="1427455"/>
    <lineage>
        <taxon>Eukaryota</taxon>
        <taxon>Fungi</taxon>
        <taxon>Dikarya</taxon>
        <taxon>Ascomycota</taxon>
        <taxon>Saccharomycotina</taxon>
        <taxon>Saccharomycetes</taxon>
        <taxon>Saccharomycetales</taxon>
        <taxon>Saccharomycetaceae</taxon>
        <taxon>Kluyveromyces</taxon>
    </lineage>
</organism>
<dbReference type="PROSITE" id="PS50235">
    <property type="entry name" value="USP_3"/>
    <property type="match status" value="1"/>
</dbReference>
<evidence type="ECO:0000313" key="10">
    <source>
        <dbReference type="EMBL" id="CDO95463.1"/>
    </source>
</evidence>
<feature type="domain" description="USP" evidence="9">
    <location>
        <begin position="197"/>
        <end position="519"/>
    </location>
</feature>
<protein>
    <recommendedName>
        <fullName evidence="3">ubiquitinyl hydrolase 1</fullName>
        <ecNumber evidence="3">3.4.19.12</ecNumber>
    </recommendedName>
</protein>
<dbReference type="AlphaFoldDB" id="A0A0A8LBH0"/>
<keyword evidence="4" id="KW-0645">Protease</keyword>
<dbReference type="InterPro" id="IPR038765">
    <property type="entry name" value="Papain-like_cys_pep_sf"/>
</dbReference>
<evidence type="ECO:0000259" key="8">
    <source>
        <dbReference type="PROSITE" id="PS50144"/>
    </source>
</evidence>
<comment type="caution">
    <text evidence="10">The sequence shown here is derived from an EMBL/GenBank/DDBJ whole genome shotgun (WGS) entry which is preliminary data.</text>
</comment>
<accession>A0A0A8LBH0</accession>
<evidence type="ECO:0000256" key="1">
    <source>
        <dbReference type="ARBA" id="ARBA00000707"/>
    </source>
</evidence>
<evidence type="ECO:0000259" key="9">
    <source>
        <dbReference type="PROSITE" id="PS50235"/>
    </source>
</evidence>
<dbReference type="Pfam" id="PF22486">
    <property type="entry name" value="MATH_2"/>
    <property type="match status" value="1"/>
</dbReference>
<evidence type="ECO:0000256" key="7">
    <source>
        <dbReference type="ARBA" id="ARBA00022807"/>
    </source>
</evidence>
<dbReference type="GO" id="GO:0031647">
    <property type="term" value="P:regulation of protein stability"/>
    <property type="evidence" value="ECO:0007669"/>
    <property type="project" value="TreeGrafter"/>
</dbReference>
<keyword evidence="7" id="KW-0788">Thiol protease</keyword>
<dbReference type="Gene3D" id="3.90.70.10">
    <property type="entry name" value="Cysteine proteinases"/>
    <property type="match status" value="1"/>
</dbReference>
<dbReference type="PROSITE" id="PS00972">
    <property type="entry name" value="USP_1"/>
    <property type="match status" value="1"/>
</dbReference>
<dbReference type="PROSITE" id="PS00973">
    <property type="entry name" value="USP_2"/>
    <property type="match status" value="1"/>
</dbReference>
<reference evidence="10 11" key="1">
    <citation type="submission" date="2014-03" db="EMBL/GenBank/DDBJ databases">
        <title>The genome of Kluyveromyces dobzhanskii.</title>
        <authorList>
            <person name="Nystedt B."/>
            <person name="Astrom S."/>
        </authorList>
    </citation>
    <scope>NUCLEOTIDE SEQUENCE [LARGE SCALE GENOMIC DNA]</scope>
    <source>
        <strain evidence="10 11">CBS 2104</strain>
    </source>
</reference>
<dbReference type="InterPro" id="IPR008974">
    <property type="entry name" value="TRAF-like"/>
</dbReference>
<dbReference type="PANTHER" id="PTHR24006:SF644">
    <property type="entry name" value="UBIQUITIN CARBOXYL-TERMINAL HYDROLASE 7"/>
    <property type="match status" value="1"/>
</dbReference>
<feature type="domain" description="MATH" evidence="8">
    <location>
        <begin position="35"/>
        <end position="171"/>
    </location>
</feature>